<dbReference type="RefSeq" id="WP_229982052.1">
    <property type="nucleotide sequence ID" value="NZ_JAJJPB010000035.1"/>
</dbReference>
<accession>A0ABS8N9P1</accession>
<evidence type="ECO:0008006" key="3">
    <source>
        <dbReference type="Google" id="ProtNLM"/>
    </source>
</evidence>
<sequence>MNGYLKCLIDQYQRKFNKSTGTEKNIYMEVLISLNKFKEYIERTEKPKEPQEKTKMAVDDISDIPMKYIAVGFKGNTSGFAEYLKKLTDMREIDK</sequence>
<dbReference type="EMBL" id="JAJJPB010000035">
    <property type="protein sequence ID" value="MCC9296528.1"/>
    <property type="molecule type" value="Genomic_DNA"/>
</dbReference>
<name>A0ABS8N9P1_9CLOT</name>
<comment type="caution">
    <text evidence="1">The sequence shown here is derived from an EMBL/GenBank/DDBJ whole genome shotgun (WGS) entry which is preliminary data.</text>
</comment>
<keyword evidence="2" id="KW-1185">Reference proteome</keyword>
<reference evidence="1" key="1">
    <citation type="submission" date="2021-11" db="EMBL/GenBank/DDBJ databases">
        <authorList>
            <person name="Qingchun L."/>
            <person name="Dong Z."/>
            <person name="Zongwei Q."/>
            <person name="Jia Z."/>
            <person name="Duotao L."/>
        </authorList>
    </citation>
    <scope>NUCLEOTIDE SEQUENCE</scope>
    <source>
        <strain evidence="1">WLY-B-L2</strain>
    </source>
</reference>
<dbReference type="Proteomes" id="UP001165422">
    <property type="component" value="Unassembled WGS sequence"/>
</dbReference>
<evidence type="ECO:0000313" key="2">
    <source>
        <dbReference type="Proteomes" id="UP001165422"/>
    </source>
</evidence>
<evidence type="ECO:0000313" key="1">
    <source>
        <dbReference type="EMBL" id="MCC9296528.1"/>
    </source>
</evidence>
<protein>
    <recommendedName>
        <fullName evidence="3">Core-binding (CB) domain-containing protein</fullName>
    </recommendedName>
</protein>
<organism evidence="1 2">
    <name type="scientific">Clostridium aromativorans</name>
    <dbReference type="NCBI Taxonomy" id="2836848"/>
    <lineage>
        <taxon>Bacteria</taxon>
        <taxon>Bacillati</taxon>
        <taxon>Bacillota</taxon>
        <taxon>Clostridia</taxon>
        <taxon>Eubacteriales</taxon>
        <taxon>Clostridiaceae</taxon>
        <taxon>Clostridium</taxon>
    </lineage>
</organism>
<proteinExistence type="predicted"/>
<gene>
    <name evidence="1" type="ORF">LN736_16915</name>
</gene>